<sequence>QVYNFQQVCRAESKDAAAIASAAMAQNVAKLETDFLQHAYASDHGQPSEEGILGRFIIPKLSD</sequence>
<protein>
    <submittedName>
        <fullName evidence="1">Uncharacterized protein</fullName>
    </submittedName>
</protein>
<organism evidence="1 2">
    <name type="scientific">Streblomastix strix</name>
    <dbReference type="NCBI Taxonomy" id="222440"/>
    <lineage>
        <taxon>Eukaryota</taxon>
        <taxon>Metamonada</taxon>
        <taxon>Preaxostyla</taxon>
        <taxon>Oxymonadida</taxon>
        <taxon>Streblomastigidae</taxon>
        <taxon>Streblomastix</taxon>
    </lineage>
</organism>
<dbReference type="Proteomes" id="UP000324800">
    <property type="component" value="Unassembled WGS sequence"/>
</dbReference>
<dbReference type="AlphaFoldDB" id="A0A5J4W1P2"/>
<reference evidence="1 2" key="1">
    <citation type="submission" date="2019-03" db="EMBL/GenBank/DDBJ databases">
        <title>Single cell metagenomics reveals metabolic interactions within the superorganism composed of flagellate Streblomastix strix and complex community of Bacteroidetes bacteria on its surface.</title>
        <authorList>
            <person name="Treitli S.C."/>
            <person name="Kolisko M."/>
            <person name="Husnik F."/>
            <person name="Keeling P."/>
            <person name="Hampl V."/>
        </authorList>
    </citation>
    <scope>NUCLEOTIDE SEQUENCE [LARGE SCALE GENOMIC DNA]</scope>
    <source>
        <strain evidence="1">ST1C</strain>
    </source>
</reference>
<proteinExistence type="predicted"/>
<accession>A0A5J4W1P2</accession>
<evidence type="ECO:0000313" key="2">
    <source>
        <dbReference type="Proteomes" id="UP000324800"/>
    </source>
</evidence>
<gene>
    <name evidence="1" type="ORF">EZS28_015668</name>
</gene>
<comment type="caution">
    <text evidence="1">The sequence shown here is derived from an EMBL/GenBank/DDBJ whole genome shotgun (WGS) entry which is preliminary data.</text>
</comment>
<name>A0A5J4W1P2_9EUKA</name>
<dbReference type="EMBL" id="SNRW01003842">
    <property type="protein sequence ID" value="KAA6388807.1"/>
    <property type="molecule type" value="Genomic_DNA"/>
</dbReference>
<evidence type="ECO:0000313" key="1">
    <source>
        <dbReference type="EMBL" id="KAA6388807.1"/>
    </source>
</evidence>
<feature type="non-terminal residue" evidence="1">
    <location>
        <position position="1"/>
    </location>
</feature>